<proteinExistence type="predicted"/>
<dbReference type="RefSeq" id="WP_130274037.1">
    <property type="nucleotide sequence ID" value="NZ_SGXG01000001.1"/>
</dbReference>
<organism evidence="1 2">
    <name type="scientific">Cecembia calidifontis</name>
    <dbReference type="NCBI Taxonomy" id="1187080"/>
    <lineage>
        <taxon>Bacteria</taxon>
        <taxon>Pseudomonadati</taxon>
        <taxon>Bacteroidota</taxon>
        <taxon>Cytophagia</taxon>
        <taxon>Cytophagales</taxon>
        <taxon>Cyclobacteriaceae</taxon>
        <taxon>Cecembia</taxon>
    </lineage>
</organism>
<evidence type="ECO:0000313" key="2">
    <source>
        <dbReference type="Proteomes" id="UP000292209"/>
    </source>
</evidence>
<keyword evidence="2" id="KW-1185">Reference proteome</keyword>
<dbReference type="Proteomes" id="UP000292209">
    <property type="component" value="Unassembled WGS sequence"/>
</dbReference>
<comment type="caution">
    <text evidence="1">The sequence shown here is derived from an EMBL/GenBank/DDBJ whole genome shotgun (WGS) entry which is preliminary data.</text>
</comment>
<evidence type="ECO:0000313" key="1">
    <source>
        <dbReference type="EMBL" id="RZS94839.1"/>
    </source>
</evidence>
<gene>
    <name evidence="1" type="ORF">BC751_0349</name>
</gene>
<sequence>MRGEEWRMKRENWNSLKGLKDRSVSAWGEIAGKNRESTMRGLKHRSVIEGKCVLKQGFKFLI</sequence>
<reference evidence="1 2" key="1">
    <citation type="submission" date="2019-02" db="EMBL/GenBank/DDBJ databases">
        <title>Genomic Encyclopedia of Archaeal and Bacterial Type Strains, Phase II (KMG-II): from individual species to whole genera.</title>
        <authorList>
            <person name="Goeker M."/>
        </authorList>
    </citation>
    <scope>NUCLEOTIDE SEQUENCE [LARGE SCALE GENOMIC DNA]</scope>
    <source>
        <strain evidence="1 2">DSM 21411</strain>
    </source>
</reference>
<protein>
    <submittedName>
        <fullName evidence="1">Uncharacterized protein</fullName>
    </submittedName>
</protein>
<accession>A0A4V2F625</accession>
<dbReference type="AlphaFoldDB" id="A0A4V2F625"/>
<name>A0A4V2F625_9BACT</name>
<dbReference type="EMBL" id="SGXG01000001">
    <property type="protein sequence ID" value="RZS94839.1"/>
    <property type="molecule type" value="Genomic_DNA"/>
</dbReference>